<dbReference type="Gene3D" id="3.30.1490.150">
    <property type="entry name" value="Hypothetical protein ph0010, domain 2"/>
    <property type="match status" value="1"/>
</dbReference>
<dbReference type="Pfam" id="PF01871">
    <property type="entry name" value="AMMECR1"/>
    <property type="match status" value="1"/>
</dbReference>
<dbReference type="EMBL" id="JWZX01002629">
    <property type="protein sequence ID" value="KOO28038.1"/>
    <property type="molecule type" value="Genomic_DNA"/>
</dbReference>
<feature type="domain" description="AMMECR1" evidence="1">
    <location>
        <begin position="34"/>
        <end position="229"/>
    </location>
</feature>
<dbReference type="PROSITE" id="PS51112">
    <property type="entry name" value="AMMECR1"/>
    <property type="match status" value="1"/>
</dbReference>
<name>A0A0M0JP77_9EUKA</name>
<dbReference type="InterPro" id="IPR023473">
    <property type="entry name" value="AMMECR1"/>
</dbReference>
<evidence type="ECO:0000313" key="3">
    <source>
        <dbReference type="Proteomes" id="UP000037460"/>
    </source>
</evidence>
<dbReference type="InterPro" id="IPR036071">
    <property type="entry name" value="AMMECR1_dom_sf"/>
</dbReference>
<dbReference type="Gene3D" id="3.30.700.20">
    <property type="entry name" value="Hypothetical protein ph0010, domain 1"/>
    <property type="match status" value="1"/>
</dbReference>
<accession>A0A0M0JP77</accession>
<dbReference type="InterPro" id="IPR002733">
    <property type="entry name" value="AMMECR1_domain"/>
</dbReference>
<protein>
    <submittedName>
        <fullName evidence="2">Amme syndrome protein</fullName>
    </submittedName>
</protein>
<dbReference type="PANTHER" id="PTHR13016">
    <property type="entry name" value="AMMECR1 HOMOLOG"/>
    <property type="match status" value="1"/>
</dbReference>
<dbReference type="Proteomes" id="UP000037460">
    <property type="component" value="Unassembled WGS sequence"/>
</dbReference>
<comment type="caution">
    <text evidence="2">The sequence shown here is derived from an EMBL/GenBank/DDBJ whole genome shotgun (WGS) entry which is preliminary data.</text>
</comment>
<evidence type="ECO:0000259" key="1">
    <source>
        <dbReference type="PROSITE" id="PS51112"/>
    </source>
</evidence>
<sequence length="302" mass="33379">MQRESAESSSVLSRAVLSPPSLPPSLPFFGAVRSEVDYSIAQEVHVFFCFEVLAAHFAGHKLPSAPFGADVACPLFVTWKKKSATQGGHLQLRGCIGCLQPLPLSSLCDYALNSALHDPRFPPLSAAELLELHCTVQLLSRFEPCGCVDWEIGLHGVTISFVDSLGTSRSAVYLPDVMPEQGWNQWQALDSLVRKSGCDEPITAALRERLTSDSAENVNAILLSSQTEHKVIKMNWKVRRMTRRRIEERAKEFGVEIPAGWGALDVKIENTLQYKLKALSAHPYSSPRSEIAAVELNKLKHF</sequence>
<organism evidence="2 3">
    <name type="scientific">Chrysochromulina tobinii</name>
    <dbReference type="NCBI Taxonomy" id="1460289"/>
    <lineage>
        <taxon>Eukaryota</taxon>
        <taxon>Haptista</taxon>
        <taxon>Haptophyta</taxon>
        <taxon>Prymnesiophyceae</taxon>
        <taxon>Prymnesiales</taxon>
        <taxon>Chrysochromulinaceae</taxon>
        <taxon>Chrysochromulina</taxon>
    </lineage>
</organism>
<evidence type="ECO:0000313" key="2">
    <source>
        <dbReference type="EMBL" id="KOO28038.1"/>
    </source>
</evidence>
<dbReference type="InterPro" id="IPR027485">
    <property type="entry name" value="AMMECR1_N"/>
</dbReference>
<dbReference type="AlphaFoldDB" id="A0A0M0JP77"/>
<reference evidence="3" key="1">
    <citation type="journal article" date="2015" name="PLoS Genet.">
        <title>Genome Sequence and Transcriptome Analyses of Chrysochromulina tobin: Metabolic Tools for Enhanced Algal Fitness in the Prominent Order Prymnesiales (Haptophyceae).</title>
        <authorList>
            <person name="Hovde B.T."/>
            <person name="Deodato C.R."/>
            <person name="Hunsperger H.M."/>
            <person name="Ryken S.A."/>
            <person name="Yost W."/>
            <person name="Jha R.K."/>
            <person name="Patterson J."/>
            <person name="Monnat R.J. Jr."/>
            <person name="Barlow S.B."/>
            <person name="Starkenburg S.R."/>
            <person name="Cattolico R.A."/>
        </authorList>
    </citation>
    <scope>NUCLEOTIDE SEQUENCE</scope>
    <source>
        <strain evidence="3">CCMP291</strain>
    </source>
</reference>
<gene>
    <name evidence="2" type="ORF">Ctob_013986</name>
</gene>
<dbReference type="OrthoDB" id="24630at2759"/>
<keyword evidence="3" id="KW-1185">Reference proteome</keyword>
<dbReference type="SUPFAM" id="SSF143447">
    <property type="entry name" value="AMMECR1-like"/>
    <property type="match status" value="1"/>
</dbReference>
<dbReference type="PANTHER" id="PTHR13016:SF0">
    <property type="entry name" value="AMME SYNDROME CANDIDATE GENE 1 PROTEIN"/>
    <property type="match status" value="1"/>
</dbReference>
<proteinExistence type="predicted"/>